<proteinExistence type="inferred from homology"/>
<dbReference type="EMBL" id="DXEW01000031">
    <property type="protein sequence ID" value="HIX50923.1"/>
    <property type="molecule type" value="Genomic_DNA"/>
</dbReference>
<reference evidence="8" key="1">
    <citation type="journal article" date="2021" name="PeerJ">
        <title>Extensive microbial diversity within the chicken gut microbiome revealed by metagenomics and culture.</title>
        <authorList>
            <person name="Gilroy R."/>
            <person name="Ravi A."/>
            <person name="Getino M."/>
            <person name="Pursley I."/>
            <person name="Horton D.L."/>
            <person name="Alikhan N.F."/>
            <person name="Baker D."/>
            <person name="Gharbi K."/>
            <person name="Hall N."/>
            <person name="Watson M."/>
            <person name="Adriaenssens E.M."/>
            <person name="Foster-Nyarko E."/>
            <person name="Jarju S."/>
            <person name="Secka A."/>
            <person name="Antonio M."/>
            <person name="Oren A."/>
            <person name="Chaudhuri R.R."/>
            <person name="La Ragione R."/>
            <person name="Hildebrand F."/>
            <person name="Pallen M.J."/>
        </authorList>
    </citation>
    <scope>NUCLEOTIDE SEQUENCE</scope>
    <source>
        <strain evidence="8">2189</strain>
    </source>
</reference>
<dbReference type="GO" id="GO:0050071">
    <property type="term" value="F:phosphatidylglycerol lysyltransferase activity"/>
    <property type="evidence" value="ECO:0007669"/>
    <property type="project" value="UniProtKB-EC"/>
</dbReference>
<reference evidence="8" key="2">
    <citation type="submission" date="2021-04" db="EMBL/GenBank/DDBJ databases">
        <authorList>
            <person name="Gilroy R."/>
        </authorList>
    </citation>
    <scope>NUCLEOTIDE SEQUENCE</scope>
    <source>
        <strain evidence="8">2189</strain>
    </source>
</reference>
<dbReference type="PANTHER" id="PTHR37693">
    <property type="entry name" value="PHOSPHATIDYLGLYCEROL LYSYLTRANSFERASE"/>
    <property type="match status" value="1"/>
</dbReference>
<dbReference type="Pfam" id="PF03706">
    <property type="entry name" value="LPG_synthase_TM"/>
    <property type="match status" value="1"/>
</dbReference>
<evidence type="ECO:0000256" key="3">
    <source>
        <dbReference type="ARBA" id="ARBA00022692"/>
    </source>
</evidence>
<dbReference type="NCBIfam" id="TIGR00374">
    <property type="entry name" value="flippase-like domain"/>
    <property type="match status" value="1"/>
</dbReference>
<feature type="transmembrane region" description="Helical" evidence="6">
    <location>
        <begin position="134"/>
        <end position="151"/>
    </location>
</feature>
<evidence type="ECO:0000313" key="8">
    <source>
        <dbReference type="EMBL" id="HIX50923.1"/>
    </source>
</evidence>
<evidence type="ECO:0000256" key="4">
    <source>
        <dbReference type="ARBA" id="ARBA00022989"/>
    </source>
</evidence>
<evidence type="ECO:0000313" key="9">
    <source>
        <dbReference type="Proteomes" id="UP000886847"/>
    </source>
</evidence>
<feature type="transmembrane region" description="Helical" evidence="6">
    <location>
        <begin position="257"/>
        <end position="280"/>
    </location>
</feature>
<evidence type="ECO:0000256" key="1">
    <source>
        <dbReference type="ARBA" id="ARBA00004651"/>
    </source>
</evidence>
<keyword evidence="5 6" id="KW-0472">Membrane</keyword>
<keyword evidence="2" id="KW-1003">Cell membrane</keyword>
<dbReference type="InterPro" id="IPR022791">
    <property type="entry name" value="L-PG_synthase/AglD"/>
</dbReference>
<keyword evidence="6" id="KW-0808">Transferase</keyword>
<dbReference type="GO" id="GO:0046677">
    <property type="term" value="P:response to antibiotic"/>
    <property type="evidence" value="ECO:0007669"/>
    <property type="project" value="UniProtKB-KW"/>
</dbReference>
<evidence type="ECO:0000256" key="5">
    <source>
        <dbReference type="ARBA" id="ARBA00023136"/>
    </source>
</evidence>
<dbReference type="GO" id="GO:0005886">
    <property type="term" value="C:plasma membrane"/>
    <property type="evidence" value="ECO:0007669"/>
    <property type="project" value="UniProtKB-SubCell"/>
</dbReference>
<comment type="catalytic activity">
    <reaction evidence="6">
        <text>L-lysyl-tRNA(Lys) + a 1,2-diacyl-sn-glycero-3-phospho-(1'-sn-glycerol) = a 1,2-diacyl-sn-glycero-3-phospho-1'-(3'-O-L-lysyl)-sn-glycerol + tRNA(Lys)</text>
        <dbReference type="Rhea" id="RHEA:10668"/>
        <dbReference type="Rhea" id="RHEA-COMP:9696"/>
        <dbReference type="Rhea" id="RHEA-COMP:9697"/>
        <dbReference type="ChEBI" id="CHEBI:64716"/>
        <dbReference type="ChEBI" id="CHEBI:75792"/>
        <dbReference type="ChEBI" id="CHEBI:78442"/>
        <dbReference type="ChEBI" id="CHEBI:78529"/>
        <dbReference type="EC" id="2.3.2.3"/>
    </reaction>
</comment>
<name>A0A9D1W2F2_9FIRM</name>
<keyword evidence="3 6" id="KW-0812">Transmembrane</keyword>
<gene>
    <name evidence="6" type="primary">mprF</name>
    <name evidence="8" type="ORF">H9851_06585</name>
</gene>
<organism evidence="8 9">
    <name type="scientific">Candidatus Borkfalkia faecavium</name>
    <dbReference type="NCBI Taxonomy" id="2838508"/>
    <lineage>
        <taxon>Bacteria</taxon>
        <taxon>Bacillati</taxon>
        <taxon>Bacillota</taxon>
        <taxon>Clostridia</taxon>
        <taxon>Christensenellales</taxon>
        <taxon>Christensenellaceae</taxon>
        <taxon>Candidatus Borkfalkia</taxon>
    </lineage>
</organism>
<protein>
    <recommendedName>
        <fullName evidence="6">Phosphatidylglycerol lysyltransferase</fullName>
        <ecNumber evidence="6">2.3.2.3</ecNumber>
    </recommendedName>
    <alternativeName>
        <fullName evidence="6">Lysylphosphatidylglycerol synthase</fullName>
    </alternativeName>
</protein>
<accession>A0A9D1W2F2</accession>
<feature type="transmembrane region" description="Helical" evidence="6">
    <location>
        <begin position="365"/>
        <end position="384"/>
    </location>
</feature>
<keyword evidence="6" id="KW-0443">Lipid metabolism</keyword>
<sequence>MEHKQEGVSAPVQHTPPQPSEQEAVPAAQDLPSAEKGAQPAAQGSPSVEKGAQAAIQTQAASAGAATPIESGQQPAEGGKYSKAALKKQRRKNIVWGVIAAVIIACVISVLFQLSQTLAGGDAATFAEVMRGMNWWLLLPVAALFIIMFVMETLKFTILGKTGGYPLSFGKGAKVALVGKFYECITPFSSGGQPMQIYYMYRQGIPATAATSVTMVKYGIHMLGFTFVAALVMGLGVPQLSAIPDEAMRTTVLVCGWVGFGINAFIPVFVTIVVFLPGLVKWVVNLFVKLLHAVRIVKNPDKWEAKMRQWIDDFAAISQFIYKKPKEFFVLFLLCLGEPSIELVQPYLLLVAMCGPSVMGYEGAQLLWLVMVLAMYSTYAATFIPTPGNSGAIEMVFMAAFAGLTESVLFWYVLIWRFVLYYTWLILGLGMNAFDGIAALRRRHKKQVTSL</sequence>
<evidence type="ECO:0000256" key="7">
    <source>
        <dbReference type="SAM" id="MobiDB-lite"/>
    </source>
</evidence>
<feature type="transmembrane region" description="Helical" evidence="6">
    <location>
        <begin position="396"/>
        <end position="415"/>
    </location>
</feature>
<feature type="transmembrane region" description="Helical" evidence="6">
    <location>
        <begin position="94"/>
        <end position="114"/>
    </location>
</feature>
<comment type="subcellular location">
    <subcellularLocation>
        <location evidence="1 6">Cell membrane</location>
        <topology evidence="1 6">Multi-pass membrane protein</topology>
    </subcellularLocation>
</comment>
<dbReference type="Proteomes" id="UP000886847">
    <property type="component" value="Unassembled WGS sequence"/>
</dbReference>
<keyword evidence="4 6" id="KW-1133">Transmembrane helix</keyword>
<dbReference type="EC" id="2.3.2.3" evidence="6"/>
<comment type="similarity">
    <text evidence="6">Belongs to the LPG synthase family.</text>
</comment>
<feature type="region of interest" description="Disordered" evidence="7">
    <location>
        <begin position="1"/>
        <end position="56"/>
    </location>
</feature>
<feature type="transmembrane region" description="Helical" evidence="6">
    <location>
        <begin position="421"/>
        <end position="440"/>
    </location>
</feature>
<evidence type="ECO:0000256" key="2">
    <source>
        <dbReference type="ARBA" id="ARBA00022475"/>
    </source>
</evidence>
<dbReference type="PANTHER" id="PTHR37693:SF1">
    <property type="entry name" value="INTEGRAL MEMBRANE PROTEIN"/>
    <property type="match status" value="1"/>
</dbReference>
<feature type="transmembrane region" description="Helical" evidence="6">
    <location>
        <begin position="328"/>
        <end position="353"/>
    </location>
</feature>
<evidence type="ECO:0000256" key="6">
    <source>
        <dbReference type="RuleBase" id="RU363042"/>
    </source>
</evidence>
<comment type="caution">
    <text evidence="8">The sequence shown here is derived from an EMBL/GenBank/DDBJ whole genome shotgun (WGS) entry which is preliminary data.</text>
</comment>
<comment type="function">
    <text evidence="6">Catalyzes the transfer of a lysyl group from L-lysyl-tRNA(Lys) to membrane-bound phosphatidylglycerol (PG), which produces lysylphosphatidylglycerol (LPG), a major component of the bacterial membrane with a positive net charge. LPG synthesis contributes to bacterial virulence as it is involved in the resistance mechanism against cationic antimicrobial peptides (CAMP) produces by the host's immune system (defensins, cathelicidins) and by the competing microorganisms.</text>
</comment>
<dbReference type="GO" id="GO:0006629">
    <property type="term" value="P:lipid metabolic process"/>
    <property type="evidence" value="ECO:0007669"/>
    <property type="project" value="UniProtKB-KW"/>
</dbReference>
<keyword evidence="6" id="KW-0046">Antibiotic resistance</keyword>
<dbReference type="AlphaFoldDB" id="A0A9D1W2F2"/>
<feature type="transmembrane region" description="Helical" evidence="6">
    <location>
        <begin position="218"/>
        <end position="237"/>
    </location>
</feature>